<keyword evidence="7 8" id="KW-0472">Membrane</keyword>
<name>A0A806J996_GLAPU</name>
<feature type="transmembrane region" description="Helical" evidence="8">
    <location>
        <begin position="110"/>
        <end position="132"/>
    </location>
</feature>
<proteinExistence type="inferred from homology"/>
<dbReference type="EMBL" id="CP005384">
    <property type="protein sequence ID" value="AGO15361.1"/>
    <property type="molecule type" value="Genomic_DNA"/>
</dbReference>
<feature type="transmembrane region" description="Helical" evidence="8">
    <location>
        <begin position="248"/>
        <end position="270"/>
    </location>
</feature>
<keyword evidence="4" id="KW-1003">Cell membrane</keyword>
<evidence type="ECO:0000256" key="5">
    <source>
        <dbReference type="ARBA" id="ARBA00022692"/>
    </source>
</evidence>
<keyword evidence="3" id="KW-0813">Transport</keyword>
<evidence type="ECO:0000256" key="8">
    <source>
        <dbReference type="SAM" id="Phobius"/>
    </source>
</evidence>
<protein>
    <submittedName>
        <fullName evidence="10">DMT superfamily drug/metabolite transporter</fullName>
    </submittedName>
</protein>
<dbReference type="Proteomes" id="UP000014672">
    <property type="component" value="Chromosome"/>
</dbReference>
<dbReference type="InterPro" id="IPR004626">
    <property type="entry name" value="RarD"/>
</dbReference>
<feature type="transmembrane region" description="Helical" evidence="8">
    <location>
        <begin position="162"/>
        <end position="179"/>
    </location>
</feature>
<dbReference type="GO" id="GO:0005886">
    <property type="term" value="C:plasma membrane"/>
    <property type="evidence" value="ECO:0007669"/>
    <property type="project" value="UniProtKB-SubCell"/>
</dbReference>
<comment type="similarity">
    <text evidence="2">Belongs to the EamA transporter family.</text>
</comment>
<sequence>MIFELNNPKFNFTMIKGITFSVTASILFGVLYYLSTHLKPLSGEEIYGFRMWVSLPFVISALFIFKKNDEFNRYLKRLKQHPHLILVLLTTTAVTGSQMWLFLYAPNNGYAIDVSIGYLLMPIAMVAVGRFLFNETLSLLKIISIISASVGVFITLMTAGSLSWATSMVLIGYPVYFSLRKHFDMSHLSSFVCEIILMLPIATYFMLNTDMQFVTENNPNFYFWLVLLGIVSGTALIGYIMASSLVPINVLGLLSYIEPLAMLIVAFIIGEVLDQSSYILMACLMLSICLLVLDGIITIRKQRRRE</sequence>
<evidence type="ECO:0000256" key="4">
    <source>
        <dbReference type="ARBA" id="ARBA00022475"/>
    </source>
</evidence>
<dbReference type="SUPFAM" id="SSF103481">
    <property type="entry name" value="Multidrug resistance efflux transporter EmrE"/>
    <property type="match status" value="2"/>
</dbReference>
<keyword evidence="5 8" id="KW-0812">Transmembrane</keyword>
<evidence type="ECO:0000256" key="1">
    <source>
        <dbReference type="ARBA" id="ARBA00004651"/>
    </source>
</evidence>
<evidence type="ECO:0000259" key="9">
    <source>
        <dbReference type="Pfam" id="PF00892"/>
    </source>
</evidence>
<feature type="transmembrane region" description="Helical" evidence="8">
    <location>
        <begin position="191"/>
        <end position="209"/>
    </location>
</feature>
<reference evidence="10 11" key="1">
    <citation type="journal article" date="2013" name="PLoS ONE">
        <title>Complete Genome Analysis of a Haemophilus parasuis Serovar 12 Strain from China.</title>
        <authorList>
            <person name="Li Y."/>
            <person name="Kwok A.H."/>
            <person name="Jiang J."/>
            <person name="Zou Y."/>
            <person name="Zheng F."/>
            <person name="Chen P."/>
            <person name="Hou C."/>
            <person name="Leung F.C."/>
            <person name="Jiang P."/>
        </authorList>
    </citation>
    <scope>NUCLEOTIDE SEQUENCE [LARGE SCALE GENOMIC DNA]</scope>
    <source>
        <strain evidence="10 11">ZJ0906</strain>
    </source>
</reference>
<feature type="domain" description="EamA" evidence="9">
    <location>
        <begin position="16"/>
        <end position="156"/>
    </location>
</feature>
<dbReference type="NCBIfam" id="TIGR00688">
    <property type="entry name" value="rarD"/>
    <property type="match status" value="1"/>
</dbReference>
<organism evidence="10 11">
    <name type="scientific">Glaesserella parasuis ZJ0906</name>
    <dbReference type="NCBI Taxonomy" id="1322346"/>
    <lineage>
        <taxon>Bacteria</taxon>
        <taxon>Pseudomonadati</taxon>
        <taxon>Pseudomonadota</taxon>
        <taxon>Gammaproteobacteria</taxon>
        <taxon>Pasteurellales</taxon>
        <taxon>Pasteurellaceae</taxon>
        <taxon>Glaesserella</taxon>
    </lineage>
</organism>
<evidence type="ECO:0000313" key="11">
    <source>
        <dbReference type="Proteomes" id="UP000014672"/>
    </source>
</evidence>
<evidence type="ECO:0000256" key="3">
    <source>
        <dbReference type="ARBA" id="ARBA00022448"/>
    </source>
</evidence>
<gene>
    <name evidence="10" type="ORF">K756_00380</name>
</gene>
<dbReference type="InterPro" id="IPR000620">
    <property type="entry name" value="EamA_dom"/>
</dbReference>
<evidence type="ECO:0000256" key="2">
    <source>
        <dbReference type="ARBA" id="ARBA00007362"/>
    </source>
</evidence>
<evidence type="ECO:0000313" key="10">
    <source>
        <dbReference type="EMBL" id="AGO15361.1"/>
    </source>
</evidence>
<feature type="transmembrane region" description="Helical" evidence="8">
    <location>
        <begin position="12"/>
        <end position="34"/>
    </location>
</feature>
<dbReference type="AlphaFoldDB" id="A0A806J996"/>
<dbReference type="InterPro" id="IPR037185">
    <property type="entry name" value="EmrE-like"/>
</dbReference>
<comment type="subcellular location">
    <subcellularLocation>
        <location evidence="1">Cell membrane</location>
        <topology evidence="1">Multi-pass membrane protein</topology>
    </subcellularLocation>
</comment>
<dbReference type="Pfam" id="PF00892">
    <property type="entry name" value="EamA"/>
    <property type="match status" value="1"/>
</dbReference>
<keyword evidence="6 8" id="KW-1133">Transmembrane helix</keyword>
<dbReference type="KEGG" id="hpaz:K756_00380"/>
<evidence type="ECO:0000256" key="7">
    <source>
        <dbReference type="ARBA" id="ARBA00023136"/>
    </source>
</evidence>
<feature type="transmembrane region" description="Helical" evidence="8">
    <location>
        <begin position="276"/>
        <end position="297"/>
    </location>
</feature>
<feature type="transmembrane region" description="Helical" evidence="8">
    <location>
        <begin position="46"/>
        <end position="65"/>
    </location>
</feature>
<feature type="transmembrane region" description="Helical" evidence="8">
    <location>
        <begin position="85"/>
        <end position="104"/>
    </location>
</feature>
<feature type="transmembrane region" description="Helical" evidence="8">
    <location>
        <begin position="139"/>
        <end position="156"/>
    </location>
</feature>
<accession>A0A806J996</accession>
<feature type="transmembrane region" description="Helical" evidence="8">
    <location>
        <begin position="221"/>
        <end position="241"/>
    </location>
</feature>
<evidence type="ECO:0000256" key="6">
    <source>
        <dbReference type="ARBA" id="ARBA00022989"/>
    </source>
</evidence>